<evidence type="ECO:0000256" key="2">
    <source>
        <dbReference type="SAM" id="Phobius"/>
    </source>
</evidence>
<dbReference type="Proteomes" id="UP000762676">
    <property type="component" value="Unassembled WGS sequence"/>
</dbReference>
<dbReference type="EMBL" id="BMAT01001325">
    <property type="protein sequence ID" value="GFR83298.1"/>
    <property type="molecule type" value="Genomic_DNA"/>
</dbReference>
<evidence type="ECO:0000256" key="1">
    <source>
        <dbReference type="SAM" id="MobiDB-lite"/>
    </source>
</evidence>
<keyword evidence="3" id="KW-0645">Protease</keyword>
<feature type="transmembrane region" description="Helical" evidence="2">
    <location>
        <begin position="41"/>
        <end position="65"/>
    </location>
</feature>
<dbReference type="AlphaFoldDB" id="A0AAV4GE46"/>
<sequence>MTSERFELNDSPSKNNSDVNLTMGSEGGSSSRRLTGCRVSLVMGFVLVLLAVLIAVVVGLIVFFATDKDIRCDCGGAGGAAAGALSVSDALTGVQEQCQQYAEDGMAEICTKCPQPTAVTVADVAVTTTPKPDKVTDVRLPDTVLPIHYNVELTPMFFAEDPEDFTYSVRELGILLLTIVTEVINRLLFIKRSESVYMSLK</sequence>
<protein>
    <submittedName>
        <fullName evidence="3">Aminopeptidase N</fullName>
    </submittedName>
</protein>
<accession>A0AAV4GE46</accession>
<dbReference type="GO" id="GO:0004177">
    <property type="term" value="F:aminopeptidase activity"/>
    <property type="evidence" value="ECO:0007669"/>
    <property type="project" value="UniProtKB-KW"/>
</dbReference>
<keyword evidence="3" id="KW-0378">Hydrolase</keyword>
<name>A0AAV4GE46_9GAST</name>
<keyword evidence="2" id="KW-0812">Transmembrane</keyword>
<proteinExistence type="predicted"/>
<organism evidence="3 4">
    <name type="scientific">Elysia marginata</name>
    <dbReference type="NCBI Taxonomy" id="1093978"/>
    <lineage>
        <taxon>Eukaryota</taxon>
        <taxon>Metazoa</taxon>
        <taxon>Spiralia</taxon>
        <taxon>Lophotrochozoa</taxon>
        <taxon>Mollusca</taxon>
        <taxon>Gastropoda</taxon>
        <taxon>Heterobranchia</taxon>
        <taxon>Euthyneura</taxon>
        <taxon>Panpulmonata</taxon>
        <taxon>Sacoglossa</taxon>
        <taxon>Placobranchoidea</taxon>
        <taxon>Plakobranchidae</taxon>
        <taxon>Elysia</taxon>
    </lineage>
</organism>
<evidence type="ECO:0000313" key="4">
    <source>
        <dbReference type="Proteomes" id="UP000762676"/>
    </source>
</evidence>
<feature type="region of interest" description="Disordered" evidence="1">
    <location>
        <begin position="1"/>
        <end position="32"/>
    </location>
</feature>
<keyword evidence="2" id="KW-0472">Membrane</keyword>
<comment type="caution">
    <text evidence="3">The sequence shown here is derived from an EMBL/GenBank/DDBJ whole genome shotgun (WGS) entry which is preliminary data.</text>
</comment>
<keyword evidence="3" id="KW-0031">Aminopeptidase</keyword>
<evidence type="ECO:0000313" key="3">
    <source>
        <dbReference type="EMBL" id="GFR83298.1"/>
    </source>
</evidence>
<feature type="compositionally biased region" description="Polar residues" evidence="1">
    <location>
        <begin position="10"/>
        <end position="32"/>
    </location>
</feature>
<gene>
    <name evidence="3" type="ORF">ElyMa_000646700</name>
</gene>
<keyword evidence="2" id="KW-1133">Transmembrane helix</keyword>
<keyword evidence="4" id="KW-1185">Reference proteome</keyword>
<reference evidence="3 4" key="1">
    <citation type="journal article" date="2021" name="Elife">
        <title>Chloroplast acquisition without the gene transfer in kleptoplastic sea slugs, Plakobranchus ocellatus.</title>
        <authorList>
            <person name="Maeda T."/>
            <person name="Takahashi S."/>
            <person name="Yoshida T."/>
            <person name="Shimamura S."/>
            <person name="Takaki Y."/>
            <person name="Nagai Y."/>
            <person name="Toyoda A."/>
            <person name="Suzuki Y."/>
            <person name="Arimoto A."/>
            <person name="Ishii H."/>
            <person name="Satoh N."/>
            <person name="Nishiyama T."/>
            <person name="Hasebe M."/>
            <person name="Maruyama T."/>
            <person name="Minagawa J."/>
            <person name="Obokata J."/>
            <person name="Shigenobu S."/>
        </authorList>
    </citation>
    <scope>NUCLEOTIDE SEQUENCE [LARGE SCALE GENOMIC DNA]</scope>
</reference>